<keyword evidence="5 8" id="KW-0560">Oxidoreductase</keyword>
<evidence type="ECO:0000313" key="11">
    <source>
        <dbReference type="EMBL" id="EKM50181.1"/>
    </source>
</evidence>
<evidence type="ECO:0000256" key="3">
    <source>
        <dbReference type="ARBA" id="ARBA00022630"/>
    </source>
</evidence>
<dbReference type="GO" id="GO:0016971">
    <property type="term" value="F:flavin-dependent sulfhydryl oxidase activity"/>
    <property type="evidence" value="ECO:0007669"/>
    <property type="project" value="InterPro"/>
</dbReference>
<dbReference type="OrthoDB" id="17199at2759"/>
<dbReference type="Proteomes" id="UP000008370">
    <property type="component" value="Unassembled WGS sequence"/>
</dbReference>
<keyword evidence="3 8" id="KW-0285">Flavoprotein</keyword>
<keyword evidence="6" id="KW-0496">Mitochondrion</keyword>
<comment type="subcellular location">
    <subcellularLocation>
        <location evidence="2">Mitochondrion intermembrane space</location>
    </subcellularLocation>
</comment>
<dbReference type="FunFam" id="1.20.120.310:FF:000003">
    <property type="entry name" value="Sulfhydryl oxidase"/>
    <property type="match status" value="1"/>
</dbReference>
<gene>
    <name evidence="11" type="ORF">PHACADRAFT_105691</name>
</gene>
<dbReference type="AlphaFoldDB" id="K5UKL2"/>
<evidence type="ECO:0000256" key="5">
    <source>
        <dbReference type="ARBA" id="ARBA00023002"/>
    </source>
</evidence>
<feature type="region of interest" description="Disordered" evidence="9">
    <location>
        <begin position="49"/>
        <end position="69"/>
    </location>
</feature>
<dbReference type="Pfam" id="PF04777">
    <property type="entry name" value="Evr1_Alr"/>
    <property type="match status" value="1"/>
</dbReference>
<dbReference type="InterPro" id="IPR036774">
    <property type="entry name" value="ERV/ALR_sulphydryl_oxid_sf"/>
</dbReference>
<dbReference type="GO" id="GO:0050660">
    <property type="term" value="F:flavin adenine dinucleotide binding"/>
    <property type="evidence" value="ECO:0007669"/>
    <property type="project" value="TreeGrafter"/>
</dbReference>
<evidence type="ECO:0000256" key="6">
    <source>
        <dbReference type="ARBA" id="ARBA00023128"/>
    </source>
</evidence>
<dbReference type="SUPFAM" id="SSF69000">
    <property type="entry name" value="FAD-dependent thiol oxidase"/>
    <property type="match status" value="1"/>
</dbReference>
<keyword evidence="4 8" id="KW-0274">FAD</keyword>
<dbReference type="InterPro" id="IPR039799">
    <property type="entry name" value="ALR/ERV"/>
</dbReference>
<evidence type="ECO:0000256" key="4">
    <source>
        <dbReference type="ARBA" id="ARBA00022827"/>
    </source>
</evidence>
<comment type="catalytic activity">
    <reaction evidence="8">
        <text>2 R'C(R)SH + O2 = R'C(R)S-S(R)CR' + H2O2</text>
        <dbReference type="Rhea" id="RHEA:17357"/>
        <dbReference type="ChEBI" id="CHEBI:15379"/>
        <dbReference type="ChEBI" id="CHEBI:16240"/>
        <dbReference type="ChEBI" id="CHEBI:16520"/>
        <dbReference type="ChEBI" id="CHEBI:17412"/>
        <dbReference type="EC" id="1.8.3.2"/>
    </reaction>
</comment>
<dbReference type="PROSITE" id="PS51324">
    <property type="entry name" value="ERV_ALR"/>
    <property type="match status" value="1"/>
</dbReference>
<feature type="domain" description="ERV/ALR sulfhydryl oxidase" evidence="10">
    <location>
        <begin position="100"/>
        <end position="202"/>
    </location>
</feature>
<comment type="cofactor">
    <cofactor evidence="1 8">
        <name>FAD</name>
        <dbReference type="ChEBI" id="CHEBI:57692"/>
    </cofactor>
</comment>
<reference evidence="11 12" key="1">
    <citation type="journal article" date="2012" name="BMC Genomics">
        <title>Comparative genomics of the white-rot fungi, Phanerochaete carnosa and P. chrysosporium, to elucidate the genetic basis of the distinct wood types they colonize.</title>
        <authorList>
            <person name="Suzuki H."/>
            <person name="MacDonald J."/>
            <person name="Syed K."/>
            <person name="Salamov A."/>
            <person name="Hori C."/>
            <person name="Aerts A."/>
            <person name="Henrissat B."/>
            <person name="Wiebenga A."/>
            <person name="vanKuyk P.A."/>
            <person name="Barry K."/>
            <person name="Lindquist E."/>
            <person name="LaButti K."/>
            <person name="Lapidus A."/>
            <person name="Lucas S."/>
            <person name="Coutinho P."/>
            <person name="Gong Y."/>
            <person name="Samejima M."/>
            <person name="Mahadevan R."/>
            <person name="Abou-Zaid M."/>
            <person name="de Vries R.P."/>
            <person name="Igarashi K."/>
            <person name="Yadav J.S."/>
            <person name="Grigoriev I.V."/>
            <person name="Master E.R."/>
        </authorList>
    </citation>
    <scope>NUCLEOTIDE SEQUENCE [LARGE SCALE GENOMIC DNA]</scope>
    <source>
        <strain evidence="11 12">HHB-10118-sp</strain>
    </source>
</reference>
<keyword evidence="12" id="KW-1185">Reference proteome</keyword>
<evidence type="ECO:0000256" key="1">
    <source>
        <dbReference type="ARBA" id="ARBA00001974"/>
    </source>
</evidence>
<dbReference type="HOGENOM" id="CLU_070631_1_0_1"/>
<feature type="compositionally biased region" description="Low complexity" evidence="9">
    <location>
        <begin position="60"/>
        <end position="69"/>
    </location>
</feature>
<dbReference type="InterPro" id="IPR017905">
    <property type="entry name" value="ERV/ALR_sulphydryl_oxidase"/>
</dbReference>
<sequence length="212" mass="22474">MQSPNSPSNPPEAHSAPSSSTQAKPPPGWVLGPDGKPCKICTAFRNWKPRTAKAGDASDGRQSSTSSTGTTAAATTAAAAAAAASAVAAGQVDSARPENCPPDVEILGRATWTFLHTTAAYYPERPTVTQRANMLSLLRALPTLYPCAHCASDFDERVRAHPPDVSGRSGLSKWLCERHNEVNEKLGKERFECAVGKLDERWKDGPSDGSCD</sequence>
<dbReference type="EC" id="1.8.3.2" evidence="8"/>
<evidence type="ECO:0000256" key="9">
    <source>
        <dbReference type="SAM" id="MobiDB-lite"/>
    </source>
</evidence>
<evidence type="ECO:0000256" key="2">
    <source>
        <dbReference type="ARBA" id="ARBA00004569"/>
    </source>
</evidence>
<dbReference type="GO" id="GO:0005758">
    <property type="term" value="C:mitochondrial intermembrane space"/>
    <property type="evidence" value="ECO:0007669"/>
    <property type="project" value="UniProtKB-SubCell"/>
</dbReference>
<dbReference type="EMBL" id="JH930479">
    <property type="protein sequence ID" value="EKM50181.1"/>
    <property type="molecule type" value="Genomic_DNA"/>
</dbReference>
<dbReference type="InParanoid" id="K5UKL2"/>
<feature type="region of interest" description="Disordered" evidence="9">
    <location>
        <begin position="1"/>
        <end position="35"/>
    </location>
</feature>
<name>K5UKL2_PHACS</name>
<dbReference type="RefSeq" id="XP_007401370.1">
    <property type="nucleotide sequence ID" value="XM_007401308.1"/>
</dbReference>
<protein>
    <recommendedName>
        <fullName evidence="8">Sulfhydryl oxidase</fullName>
        <ecNumber evidence="8">1.8.3.2</ecNumber>
    </recommendedName>
</protein>
<dbReference type="Gene3D" id="1.20.120.310">
    <property type="entry name" value="ERV/ALR sulfhydryl oxidase domain"/>
    <property type="match status" value="1"/>
</dbReference>
<evidence type="ECO:0000256" key="8">
    <source>
        <dbReference type="RuleBase" id="RU371123"/>
    </source>
</evidence>
<dbReference type="PANTHER" id="PTHR12645:SF0">
    <property type="entry name" value="FAD-LINKED SULFHYDRYL OXIDASE ALR"/>
    <property type="match status" value="1"/>
</dbReference>
<dbReference type="STRING" id="650164.K5UKL2"/>
<dbReference type="PANTHER" id="PTHR12645">
    <property type="entry name" value="ALR/ERV"/>
    <property type="match status" value="1"/>
</dbReference>
<evidence type="ECO:0000256" key="7">
    <source>
        <dbReference type="ARBA" id="ARBA00023157"/>
    </source>
</evidence>
<accession>K5UKL2</accession>
<evidence type="ECO:0000259" key="10">
    <source>
        <dbReference type="PROSITE" id="PS51324"/>
    </source>
</evidence>
<dbReference type="GeneID" id="18907362"/>
<organism evidence="11 12">
    <name type="scientific">Phanerochaete carnosa (strain HHB-10118-sp)</name>
    <name type="common">White-rot fungus</name>
    <name type="synonym">Peniophora carnosa</name>
    <dbReference type="NCBI Taxonomy" id="650164"/>
    <lineage>
        <taxon>Eukaryota</taxon>
        <taxon>Fungi</taxon>
        <taxon>Dikarya</taxon>
        <taxon>Basidiomycota</taxon>
        <taxon>Agaricomycotina</taxon>
        <taxon>Agaricomycetes</taxon>
        <taxon>Polyporales</taxon>
        <taxon>Phanerochaetaceae</taxon>
        <taxon>Phanerochaete</taxon>
    </lineage>
</organism>
<dbReference type="KEGG" id="pco:PHACADRAFT_105691"/>
<proteinExistence type="predicted"/>
<evidence type="ECO:0000313" key="12">
    <source>
        <dbReference type="Proteomes" id="UP000008370"/>
    </source>
</evidence>
<keyword evidence="7" id="KW-1015">Disulfide bond</keyword>